<feature type="non-terminal residue" evidence="2">
    <location>
        <position position="1"/>
    </location>
</feature>
<name>A0A1E1WKP0_PECGO</name>
<reference evidence="2" key="1">
    <citation type="submission" date="2015-09" db="EMBL/GenBank/DDBJ databases">
        <title>De novo assembly of Pectinophora gossypiella (Pink Bollworm) gut transcriptome.</title>
        <authorList>
            <person name="Tassone E.E."/>
        </authorList>
    </citation>
    <scope>NUCLEOTIDE SEQUENCE</scope>
</reference>
<protein>
    <submittedName>
        <fullName evidence="2">Uncharacterized protein</fullName>
    </submittedName>
</protein>
<evidence type="ECO:0000256" key="1">
    <source>
        <dbReference type="SAM" id="MobiDB-lite"/>
    </source>
</evidence>
<accession>A0A1E1WKP0</accession>
<feature type="compositionally biased region" description="Basic residues" evidence="1">
    <location>
        <begin position="53"/>
        <end position="72"/>
    </location>
</feature>
<proteinExistence type="predicted"/>
<feature type="region of interest" description="Disordered" evidence="1">
    <location>
        <begin position="1"/>
        <end position="74"/>
    </location>
</feature>
<feature type="compositionally biased region" description="Low complexity" evidence="1">
    <location>
        <begin position="29"/>
        <end position="48"/>
    </location>
</feature>
<organism evidence="2">
    <name type="scientific">Pectinophora gossypiella</name>
    <name type="common">Cotton pink bollworm</name>
    <name type="synonym">Depressaria gossypiella</name>
    <dbReference type="NCBI Taxonomy" id="13191"/>
    <lineage>
        <taxon>Eukaryota</taxon>
        <taxon>Metazoa</taxon>
        <taxon>Ecdysozoa</taxon>
        <taxon>Arthropoda</taxon>
        <taxon>Hexapoda</taxon>
        <taxon>Insecta</taxon>
        <taxon>Pterygota</taxon>
        <taxon>Neoptera</taxon>
        <taxon>Endopterygota</taxon>
        <taxon>Lepidoptera</taxon>
        <taxon>Glossata</taxon>
        <taxon>Ditrysia</taxon>
        <taxon>Gelechioidea</taxon>
        <taxon>Gelechiidae</taxon>
        <taxon>Apatetrinae</taxon>
        <taxon>Pectinophora</taxon>
    </lineage>
</organism>
<feature type="non-terminal residue" evidence="2">
    <location>
        <position position="157"/>
    </location>
</feature>
<gene>
    <name evidence="2" type="ORF">g.19855</name>
</gene>
<evidence type="ECO:0000313" key="2">
    <source>
        <dbReference type="EMBL" id="JAT87589.1"/>
    </source>
</evidence>
<feature type="compositionally biased region" description="Basic residues" evidence="1">
    <location>
        <begin position="18"/>
        <end position="28"/>
    </location>
</feature>
<dbReference type="AlphaFoldDB" id="A0A1E1WKP0"/>
<dbReference type="EMBL" id="GDQN01003465">
    <property type="protein sequence ID" value="JAT87589.1"/>
    <property type="molecule type" value="Transcribed_RNA"/>
</dbReference>
<sequence length="157" mass="17687">ARSGQDPAPIAGCSATTRRSRSRRRRLRSSSTSSSSSSSSSSESSSSDESSRKSKKKKKSTRRHRGHKKQKRELKYLTKEVDELRKKLSYFDDQCRDNDNVSFISDVSRDLYADCNASVAVNDLCSQHVVDENVADLNFNFDFETKIKEPSIPTTPD</sequence>